<keyword evidence="2" id="KW-1185">Reference proteome</keyword>
<dbReference type="Proteomes" id="UP001236415">
    <property type="component" value="Chromosome"/>
</dbReference>
<evidence type="ECO:0000313" key="1">
    <source>
        <dbReference type="EMBL" id="WIV19581.1"/>
    </source>
</evidence>
<evidence type="ECO:0000313" key="2">
    <source>
        <dbReference type="Proteomes" id="UP001236415"/>
    </source>
</evidence>
<dbReference type="RefSeq" id="WP_285745778.1">
    <property type="nucleotide sequence ID" value="NZ_CP127162.1"/>
</dbReference>
<protein>
    <submittedName>
        <fullName evidence="1">Uncharacterized protein</fullName>
    </submittedName>
</protein>
<gene>
    <name evidence="1" type="ORF">QPK24_02195</name>
</gene>
<organism evidence="1 2">
    <name type="scientific">Paenibacillus polygoni</name>
    <dbReference type="NCBI Taxonomy" id="3050112"/>
    <lineage>
        <taxon>Bacteria</taxon>
        <taxon>Bacillati</taxon>
        <taxon>Bacillota</taxon>
        <taxon>Bacilli</taxon>
        <taxon>Bacillales</taxon>
        <taxon>Paenibacillaceae</taxon>
        <taxon>Paenibacillus</taxon>
    </lineage>
</organism>
<reference evidence="1 2" key="1">
    <citation type="submission" date="2023-06" db="EMBL/GenBank/DDBJ databases">
        <title>Paenibacillus polygonum sp. nov., an endophytic bacterium, isolated from Polygonum lapathifolium L. in Nanji Wetland National Nature Reserve, South of Poyang Lake, Jiangxi Province, China.</title>
        <authorList>
            <person name="Yu Z."/>
        </authorList>
    </citation>
    <scope>NUCLEOTIDE SEQUENCE [LARGE SCALE GENOMIC DNA]</scope>
    <source>
        <strain evidence="1 2">C31</strain>
    </source>
</reference>
<name>A0ABY8X234_9BACL</name>
<sequence>MKEYSLFLHRNGQLLFTLAYSLTRDLDQAGELLAEGVAVYWSELKEDEQQNERLSLLREKIEDQDHIFVSQMYEIFSALVHRRFNIREMRI</sequence>
<dbReference type="EMBL" id="CP127162">
    <property type="protein sequence ID" value="WIV19581.1"/>
    <property type="molecule type" value="Genomic_DNA"/>
</dbReference>
<accession>A0ABY8X234</accession>
<proteinExistence type="predicted"/>